<dbReference type="EMBL" id="JAMPKX010000001">
    <property type="protein sequence ID" value="MEP0945880.1"/>
    <property type="molecule type" value="Genomic_DNA"/>
</dbReference>
<dbReference type="Proteomes" id="UP001482513">
    <property type="component" value="Unassembled WGS sequence"/>
</dbReference>
<evidence type="ECO:0000313" key="2">
    <source>
        <dbReference type="Proteomes" id="UP001482513"/>
    </source>
</evidence>
<sequence length="61" mass="6685">MTQRFLPLLFPAVDHPVSKVSSHLLFDCPRLTRAGFAPLRGGLTAKSLVGDRPLSCPPSRR</sequence>
<proteinExistence type="predicted"/>
<keyword evidence="2" id="KW-1185">Reference proteome</keyword>
<protein>
    <submittedName>
        <fullName evidence="1">Uncharacterized protein</fullName>
    </submittedName>
</protein>
<evidence type="ECO:0000313" key="1">
    <source>
        <dbReference type="EMBL" id="MEP0945880.1"/>
    </source>
</evidence>
<accession>A0ABV0JZB8</accession>
<organism evidence="1 2">
    <name type="scientific">Leptolyngbya subtilissima DQ-A4</name>
    <dbReference type="NCBI Taxonomy" id="2933933"/>
    <lineage>
        <taxon>Bacteria</taxon>
        <taxon>Bacillati</taxon>
        <taxon>Cyanobacteriota</taxon>
        <taxon>Cyanophyceae</taxon>
        <taxon>Leptolyngbyales</taxon>
        <taxon>Leptolyngbyaceae</taxon>
        <taxon>Leptolyngbya group</taxon>
        <taxon>Leptolyngbya</taxon>
    </lineage>
</organism>
<name>A0ABV0JZB8_9CYAN</name>
<gene>
    <name evidence="1" type="ORF">NC992_03245</name>
</gene>
<comment type="caution">
    <text evidence="1">The sequence shown here is derived from an EMBL/GenBank/DDBJ whole genome shotgun (WGS) entry which is preliminary data.</text>
</comment>
<reference evidence="1 2" key="1">
    <citation type="submission" date="2022-04" db="EMBL/GenBank/DDBJ databases">
        <title>Positive selection, recombination, and allopatry shape intraspecific diversity of widespread and dominant cyanobacteria.</title>
        <authorList>
            <person name="Wei J."/>
            <person name="Shu W."/>
            <person name="Hu C."/>
        </authorList>
    </citation>
    <scope>NUCLEOTIDE SEQUENCE [LARGE SCALE GENOMIC DNA]</scope>
    <source>
        <strain evidence="1 2">DQ-A4</strain>
    </source>
</reference>